<sequence length="767" mass="91292">MAHYRLSMKNGKAGGAVANFQYNMGIGKYSYKENEIITSFHNIPEWAELPADFWEKYSLEDRANSSYKKIELSLQDELSLEENLKILNEFIEKNIGKDFYYSVVIHDKESNEKGIQNTHAHIMICKRKEDGIKRTPEQFFKRYSSKHPETGGALTDNKYWKNKQTLLNMRENWEQIINNYFEKNNIKKRVSCQSLKTQREEALKNNEFEKAEMLNRPAQNIEGYILKKDEKDLTDKEKEKIEEYNDIKEYRSLKELVYSLELQRAEYELAELEKENVVKEKELKNGNIFAEIFDNAQNLFMMSIEKKSLEEKLSNDEFLRKSAIRELNKEYGEIELKIDVLSKDKNSKFDEINNLQNKLEEIEDKTSDEKIKKKVTEIASILHNKLNNLFFAEQKLEVLVTESISNLGAIANSEKFYNEYQYNNWEMNYIALKDKEREIDKITIKLENIKNELNEKQLNTYTYNSLTKGEYSKLKNDLDNIEERLFNHHDNAMSDEEHSYLSQRKKVLETKIANIKEKYNKGNDKNKFIRRKYSIKNKYYEKFLNLKDDFEKTKMEISYLKNNILVIPPEKEKDFQDRYRENKLNIENRTLKSKLYKLEVNKKQLELKLTDVSLEKLALNKLTEGKYKKLLEDYSNLLLEEKNTTDVSELTSIKLEIKSLEKQQRELLSNIDNKSFYLIKNAYSKKIKSELYQVEKEIRITEGKIARNEKIINRKSDFRGSYKKLKDFSINNVKVELGKILYTGDINTNDDMDKWEKQMKKEMDFSR</sequence>
<dbReference type="PATRIC" id="fig|76859.3.peg.770"/>
<name>A0A0M4RJM7_9FUSO</name>
<dbReference type="Pfam" id="PF03389">
    <property type="entry name" value="MobA_MobL"/>
    <property type="match status" value="1"/>
</dbReference>
<dbReference type="EMBL" id="CP012713">
    <property type="protein sequence ID" value="ALF17354.1"/>
    <property type="molecule type" value="Genomic_DNA"/>
</dbReference>
<feature type="domain" description="MobA/MobL protein" evidence="4">
    <location>
        <begin position="33"/>
        <end position="199"/>
    </location>
</feature>
<proteinExistence type="inferred from homology"/>
<dbReference type="AlphaFoldDB" id="A0A0M4RJM7"/>
<comment type="similarity">
    <text evidence="1">Belongs to the MobA/MobL family.</text>
</comment>
<dbReference type="InterPro" id="IPR005053">
    <property type="entry name" value="MobA_MobL"/>
</dbReference>
<gene>
    <name evidence="5" type="ORF">RN98_03900</name>
</gene>
<evidence type="ECO:0000256" key="2">
    <source>
        <dbReference type="ARBA" id="ARBA00022971"/>
    </source>
</evidence>
<dbReference type="Proteomes" id="UP000063147">
    <property type="component" value="Chromosome"/>
</dbReference>
<keyword evidence="2" id="KW-0184">Conjugation</keyword>
<evidence type="ECO:0000313" key="5">
    <source>
        <dbReference type="EMBL" id="ALF17354.1"/>
    </source>
</evidence>
<evidence type="ECO:0000256" key="3">
    <source>
        <dbReference type="SAM" id="Coils"/>
    </source>
</evidence>
<keyword evidence="3" id="KW-0175">Coiled coil</keyword>
<evidence type="ECO:0000313" key="6">
    <source>
        <dbReference type="Proteomes" id="UP000063147"/>
    </source>
</evidence>
<protein>
    <recommendedName>
        <fullName evidence="4">MobA/MobL protein domain-containing protein</fullName>
    </recommendedName>
</protein>
<dbReference type="Gene3D" id="3.30.930.30">
    <property type="match status" value="1"/>
</dbReference>
<dbReference type="OrthoDB" id="1634048at2"/>
<reference evidence="6" key="1">
    <citation type="submission" date="2015-09" db="EMBL/GenBank/DDBJ databases">
        <authorList>
            <person name="Kook J.-K."/>
            <person name="Park S.-N."/>
            <person name="Lim Y.K."/>
            <person name="Jo E."/>
        </authorList>
    </citation>
    <scope>NUCLEOTIDE SEQUENCE [LARGE SCALE GENOMIC DNA]</scope>
    <source>
        <strain evidence="6">KCOM 1279</strain>
    </source>
</reference>
<feature type="coiled-coil region" evidence="3">
    <location>
        <begin position="324"/>
        <end position="372"/>
    </location>
</feature>
<organism evidence="5 6">
    <name type="scientific">Fusobacterium animalis</name>
    <dbReference type="NCBI Taxonomy" id="76859"/>
    <lineage>
        <taxon>Bacteria</taxon>
        <taxon>Fusobacteriati</taxon>
        <taxon>Fusobacteriota</taxon>
        <taxon>Fusobacteriia</taxon>
        <taxon>Fusobacteriales</taxon>
        <taxon>Fusobacteriaceae</taxon>
        <taxon>Fusobacterium</taxon>
    </lineage>
</organism>
<feature type="coiled-coil region" evidence="3">
    <location>
        <begin position="432"/>
        <end position="525"/>
    </location>
</feature>
<evidence type="ECO:0000259" key="4">
    <source>
        <dbReference type="Pfam" id="PF03389"/>
    </source>
</evidence>
<feature type="coiled-coil region" evidence="3">
    <location>
        <begin position="255"/>
        <end position="282"/>
    </location>
</feature>
<dbReference type="RefSeq" id="WP_060675911.1">
    <property type="nucleotide sequence ID" value="NZ_CP085045.1"/>
</dbReference>
<evidence type="ECO:0000256" key="1">
    <source>
        <dbReference type="ARBA" id="ARBA00010873"/>
    </source>
</evidence>
<accession>A0A0M4RJM7</accession>